<comment type="caution">
    <text evidence="2">The sequence shown here is derived from an EMBL/GenBank/DDBJ whole genome shotgun (WGS) entry which is preliminary data.</text>
</comment>
<feature type="region of interest" description="Disordered" evidence="1">
    <location>
        <begin position="61"/>
        <end position="80"/>
    </location>
</feature>
<organism evidence="2 3">
    <name type="scientific">Tanacetum coccineum</name>
    <dbReference type="NCBI Taxonomy" id="301880"/>
    <lineage>
        <taxon>Eukaryota</taxon>
        <taxon>Viridiplantae</taxon>
        <taxon>Streptophyta</taxon>
        <taxon>Embryophyta</taxon>
        <taxon>Tracheophyta</taxon>
        <taxon>Spermatophyta</taxon>
        <taxon>Magnoliopsida</taxon>
        <taxon>eudicotyledons</taxon>
        <taxon>Gunneridae</taxon>
        <taxon>Pentapetalae</taxon>
        <taxon>asterids</taxon>
        <taxon>campanulids</taxon>
        <taxon>Asterales</taxon>
        <taxon>Asteraceae</taxon>
        <taxon>Asteroideae</taxon>
        <taxon>Anthemideae</taxon>
        <taxon>Anthemidinae</taxon>
        <taxon>Tanacetum</taxon>
    </lineage>
</organism>
<evidence type="ECO:0000256" key="1">
    <source>
        <dbReference type="SAM" id="MobiDB-lite"/>
    </source>
</evidence>
<evidence type="ECO:0000313" key="3">
    <source>
        <dbReference type="Proteomes" id="UP001151760"/>
    </source>
</evidence>
<proteinExistence type="predicted"/>
<evidence type="ECO:0000313" key="2">
    <source>
        <dbReference type="EMBL" id="GJS78300.1"/>
    </source>
</evidence>
<feature type="compositionally biased region" description="Polar residues" evidence="1">
    <location>
        <begin position="62"/>
        <end position="75"/>
    </location>
</feature>
<reference evidence="2" key="1">
    <citation type="journal article" date="2022" name="Int. J. Mol. Sci.">
        <title>Draft Genome of Tanacetum Coccineum: Genomic Comparison of Closely Related Tanacetum-Family Plants.</title>
        <authorList>
            <person name="Yamashiro T."/>
            <person name="Shiraishi A."/>
            <person name="Nakayama K."/>
            <person name="Satake H."/>
        </authorList>
    </citation>
    <scope>NUCLEOTIDE SEQUENCE</scope>
</reference>
<protein>
    <recommendedName>
        <fullName evidence="4">Reverse transcriptase domain-containing protein</fullName>
    </recommendedName>
</protein>
<dbReference type="Proteomes" id="UP001151760">
    <property type="component" value="Unassembled WGS sequence"/>
</dbReference>
<evidence type="ECO:0008006" key="4">
    <source>
        <dbReference type="Google" id="ProtNLM"/>
    </source>
</evidence>
<name>A0ABQ4YKY7_9ASTR</name>
<feature type="non-terminal residue" evidence="2">
    <location>
        <position position="411"/>
    </location>
</feature>
<keyword evidence="3" id="KW-1185">Reference proteome</keyword>
<sequence length="411" mass="45889">MLRACPHHGFTELTQVDTFYNGLNDNDQDSLNAAAGGNLLSKTTREALNIIENKSKVHYSRNKPNASRMNMTSRENVSKTDERIDKLADQLSTLVEIVSMKVVTPASVKAVEKTCVTCGGAYSWYNCPTTDNNQASICATTGTYNHVNPPNRVSNQMAPPGFAPVQNNGQNRFHGNNFHGNQGFQAQYNHALNFQNQGFQNQPFQVPNNQLQQAISNDFSSYKRNNDQMLRNMQNQINSLKGDLKNEIQNMIKSQQAIMMNQQTTFQNNLQNMICGLFQNQASTSGTLLSNTIPNLKGEIKAITTRSGVAYEGEVVEQETKETTNKEQTNFQGSTAQIPPSVIPISIPESDIPNTLPKTTPIPDSDVPKSLPKPNIPYPSRHDDQKSHDKALNQMEKIFQIFQDLRFDISF</sequence>
<gene>
    <name evidence="2" type="ORF">Tco_0728181</name>
</gene>
<feature type="region of interest" description="Disordered" evidence="1">
    <location>
        <begin position="317"/>
        <end position="388"/>
    </location>
</feature>
<reference evidence="2" key="2">
    <citation type="submission" date="2022-01" db="EMBL/GenBank/DDBJ databases">
        <authorList>
            <person name="Yamashiro T."/>
            <person name="Shiraishi A."/>
            <person name="Satake H."/>
            <person name="Nakayama K."/>
        </authorList>
    </citation>
    <scope>NUCLEOTIDE SEQUENCE</scope>
</reference>
<accession>A0ABQ4YKY7</accession>
<dbReference type="EMBL" id="BQNB010010515">
    <property type="protein sequence ID" value="GJS78300.1"/>
    <property type="molecule type" value="Genomic_DNA"/>
</dbReference>
<feature type="compositionally biased region" description="Low complexity" evidence="1">
    <location>
        <begin position="338"/>
        <end position="353"/>
    </location>
</feature>